<dbReference type="AlphaFoldDB" id="A0AAD5UZK3"/>
<dbReference type="EMBL" id="JANAWD010000284">
    <property type="protein sequence ID" value="KAJ3482198.1"/>
    <property type="molecule type" value="Genomic_DNA"/>
</dbReference>
<protein>
    <submittedName>
        <fullName evidence="3">Uncharacterized protein</fullName>
    </submittedName>
</protein>
<keyword evidence="4" id="KW-1185">Reference proteome</keyword>
<dbReference type="Gene3D" id="1.10.287.1490">
    <property type="match status" value="1"/>
</dbReference>
<feature type="coiled-coil region" evidence="1">
    <location>
        <begin position="697"/>
        <end position="787"/>
    </location>
</feature>
<gene>
    <name evidence="3" type="ORF">NLI96_g7142</name>
</gene>
<feature type="compositionally biased region" description="Polar residues" evidence="2">
    <location>
        <begin position="988"/>
        <end position="998"/>
    </location>
</feature>
<feature type="compositionally biased region" description="Pro residues" evidence="2">
    <location>
        <begin position="56"/>
        <end position="65"/>
    </location>
</feature>
<reference evidence="3" key="1">
    <citation type="submission" date="2022-07" db="EMBL/GenBank/DDBJ databases">
        <title>Genome Sequence of Physisporinus lineatus.</title>
        <authorList>
            <person name="Buettner E."/>
        </authorList>
    </citation>
    <scope>NUCLEOTIDE SEQUENCE</scope>
    <source>
        <strain evidence="3">VT162</strain>
    </source>
</reference>
<feature type="coiled-coil region" evidence="1">
    <location>
        <begin position="883"/>
        <end position="952"/>
    </location>
</feature>
<dbReference type="PANTHER" id="PTHR34452">
    <property type="entry name" value="MYOSIN HEAVY CHAIN-RELATED PROTEIN"/>
    <property type="match status" value="1"/>
</dbReference>
<dbReference type="Proteomes" id="UP001212997">
    <property type="component" value="Unassembled WGS sequence"/>
</dbReference>
<feature type="coiled-coil region" evidence="1">
    <location>
        <begin position="495"/>
        <end position="571"/>
    </location>
</feature>
<evidence type="ECO:0000313" key="3">
    <source>
        <dbReference type="EMBL" id="KAJ3482198.1"/>
    </source>
</evidence>
<feature type="region of interest" description="Disordered" evidence="2">
    <location>
        <begin position="419"/>
        <end position="439"/>
    </location>
</feature>
<comment type="caution">
    <text evidence="3">The sequence shown here is derived from an EMBL/GenBank/DDBJ whole genome shotgun (WGS) entry which is preliminary data.</text>
</comment>
<name>A0AAD5UZK3_9APHY</name>
<dbReference type="PANTHER" id="PTHR34452:SF7">
    <property type="entry name" value="MYOSIN HEAVY CHAIN-RELATED PROTEIN"/>
    <property type="match status" value="1"/>
</dbReference>
<feature type="region of interest" description="Disordered" evidence="2">
    <location>
        <begin position="116"/>
        <end position="152"/>
    </location>
</feature>
<proteinExistence type="predicted"/>
<organism evidence="3 4">
    <name type="scientific">Meripilus lineatus</name>
    <dbReference type="NCBI Taxonomy" id="2056292"/>
    <lineage>
        <taxon>Eukaryota</taxon>
        <taxon>Fungi</taxon>
        <taxon>Dikarya</taxon>
        <taxon>Basidiomycota</taxon>
        <taxon>Agaricomycotina</taxon>
        <taxon>Agaricomycetes</taxon>
        <taxon>Polyporales</taxon>
        <taxon>Meripilaceae</taxon>
        <taxon>Meripilus</taxon>
    </lineage>
</organism>
<evidence type="ECO:0000256" key="2">
    <source>
        <dbReference type="SAM" id="MobiDB-lite"/>
    </source>
</evidence>
<sequence>MWSSIRQVLKRPATPADESVDDSVGSSGPDVMTSVFEQHPNLSVFHGSSTGTEVPFPTPSPPPSPSRGRLSLRRRLSRSIFNDGDSVTSSSSKIGISIPNIPKKVKSSLQSITTGSDISVNRSSADSRHSQDNNQRPSIESTRPPTTPVADSKYGSLRSILKPNNTPGTGQSVRFFSRDAYKVLTPEASNSSDFEDPSLFPRLQKISPPRRHVQEVFSPPPQEPATPITPAGPSGPLSLMMPIPPPDLSNIFDISDDRDLPTIPHDKEDSLLDSAIEIAESDDQDDDDTSVLIPAVPREKVFTPPPRDSVLESSPTVRMPIQAHDRSHSFSFGQTVFHSMGADPSSLHDPAKSPNKFGSVPRNRAVSDTVFHSLVQSTSAALGDSKRPEADINDTSTAIVALGSPDREKDPFGANSRTYYTPGTMLPPSPPPSNHTRTASREEDIIWSLKTQLALQTELCAQYEVDLSARNELVETLTARLVDVEKECDRRKNVVRAWRKKVTELEKCVRGLEEEVERSREDSLERSVMDEASGEALRMLHRQLANLEREKAEVEKRENGLKEELAQKVTEVDVLKVELKKRDDSERELKDGILAAQEEFSSMGSQRQSVFHIDDQEQFRALMAKNVQSTEQQEERHRLASVAWEEERTQLLADNDSVRVEQVALQSQLTDVREDVVKKEHEVSVLRDELEAQWKTTEKMNEQIDALSSERDSLKAEVEELQERINTMEIEWNDSENKKTELDNEIQELWTVREELEHERDELEGQLQAEQEHTEGLTQALQEQESRITLITQERQYANDSVTRLQESLRQRDAEIVEHKKRAVDCENEVEDMRAEMIRTKREHSRTVDEQSRTLSDVIAREVEARANMENMIREKAENDISVQTLRENVKSLNEEIEKLRKQLHNLLQESADKDIKLAQAAKQRSQDKEDLQGLNIALDSKQQELELLKRRVATKTSPTAAPATAAKASHRRESSIFGTPGAPRPSSVLSDATASTSTDRRKSSDPSVIAKPTLARSVRVNTTSHPPISAPKRAVEGSMGPPPIRRSLLVSPTSSTTPLRASTATRGASVTPTATAARRRMSASIEPKKPLISGRESIKSPSSVSERDEKENVRSPPTAKPIRRISKVPVPA</sequence>
<evidence type="ECO:0000313" key="4">
    <source>
        <dbReference type="Proteomes" id="UP001212997"/>
    </source>
</evidence>
<accession>A0AAD5UZK3</accession>
<feature type="region of interest" description="Disordered" evidence="2">
    <location>
        <begin position="1"/>
        <end position="75"/>
    </location>
</feature>
<feature type="region of interest" description="Disordered" evidence="2">
    <location>
        <begin position="952"/>
        <end position="1133"/>
    </location>
</feature>
<keyword evidence="1" id="KW-0175">Coiled coil</keyword>
<feature type="coiled-coil region" evidence="1">
    <location>
        <begin position="816"/>
        <end position="843"/>
    </location>
</feature>
<feature type="compositionally biased region" description="Polar residues" evidence="2">
    <location>
        <begin position="132"/>
        <end position="144"/>
    </location>
</feature>
<evidence type="ECO:0000256" key="1">
    <source>
        <dbReference type="SAM" id="Coils"/>
    </source>
</evidence>
<dbReference type="Gene3D" id="1.20.5.1160">
    <property type="entry name" value="Vasodilator-stimulated phosphoprotein"/>
    <property type="match status" value="1"/>
</dbReference>
<feature type="compositionally biased region" description="Low complexity" evidence="2">
    <location>
        <begin position="1046"/>
        <end position="1061"/>
    </location>
</feature>
<feature type="compositionally biased region" description="Low complexity" evidence="2">
    <location>
        <begin position="955"/>
        <end position="968"/>
    </location>
</feature>